<evidence type="ECO:0000256" key="1">
    <source>
        <dbReference type="SAM" id="MobiDB-lite"/>
    </source>
</evidence>
<protein>
    <recommendedName>
        <fullName evidence="4">CCHC-type domain-containing protein</fullName>
    </recommendedName>
</protein>
<name>A0AAV5WZR9_9BILA</name>
<proteinExistence type="predicted"/>
<feature type="region of interest" description="Disordered" evidence="1">
    <location>
        <begin position="131"/>
        <end position="150"/>
    </location>
</feature>
<feature type="compositionally biased region" description="Low complexity" evidence="1">
    <location>
        <begin position="134"/>
        <end position="150"/>
    </location>
</feature>
<feature type="region of interest" description="Disordered" evidence="1">
    <location>
        <begin position="1"/>
        <end position="60"/>
    </location>
</feature>
<feature type="region of interest" description="Disordered" evidence="1">
    <location>
        <begin position="160"/>
        <end position="201"/>
    </location>
</feature>
<gene>
    <name evidence="2" type="ORF">PFISCL1PPCAC_27963</name>
</gene>
<feature type="compositionally biased region" description="Basic and acidic residues" evidence="1">
    <location>
        <begin position="1"/>
        <end position="18"/>
    </location>
</feature>
<reference evidence="2" key="1">
    <citation type="submission" date="2023-10" db="EMBL/GenBank/DDBJ databases">
        <title>Genome assembly of Pristionchus species.</title>
        <authorList>
            <person name="Yoshida K."/>
            <person name="Sommer R.J."/>
        </authorList>
    </citation>
    <scope>NUCLEOTIDE SEQUENCE</scope>
    <source>
        <strain evidence="2">RS5133</strain>
    </source>
</reference>
<evidence type="ECO:0000313" key="2">
    <source>
        <dbReference type="EMBL" id="GMT36666.1"/>
    </source>
</evidence>
<evidence type="ECO:0000313" key="3">
    <source>
        <dbReference type="Proteomes" id="UP001432322"/>
    </source>
</evidence>
<feature type="non-terminal residue" evidence="2">
    <location>
        <position position="1"/>
    </location>
</feature>
<dbReference type="Proteomes" id="UP001432322">
    <property type="component" value="Unassembled WGS sequence"/>
</dbReference>
<dbReference type="EMBL" id="BTSY01000007">
    <property type="protein sequence ID" value="GMT36666.1"/>
    <property type="molecule type" value="Genomic_DNA"/>
</dbReference>
<feature type="compositionally biased region" description="Pro residues" evidence="1">
    <location>
        <begin position="38"/>
        <end position="55"/>
    </location>
</feature>
<keyword evidence="3" id="KW-1185">Reference proteome</keyword>
<accession>A0AAV5WZR9</accession>
<evidence type="ECO:0008006" key="4">
    <source>
        <dbReference type="Google" id="ProtNLM"/>
    </source>
</evidence>
<sequence>NKMSDNEKKAEEKKLQDDKMEEDDGPSNLPLHQEADPPIEPLTPPPQPRLQPQPSQPFNEFEDDYYTQQLADATTSINRTIDTKFNSLVQNQSRLEKAQVSTHTLLVAQNELLTKFARKLDSIVKHTKPKALEPTSVSAPTTPSSSSSMSNLSVITQAILPSDNPSTSRDVASPSTSHLHRTFPSRRDRSPLRSRGHPYSRNPHNLGPKCCFCRSPNHLSRECRVVTSIASRQAIIRNEDRCHACFRPLSQRGHNPRCRPDQCGRGCQDANGTIIHHSDWECPLNPANDP</sequence>
<feature type="compositionally biased region" description="Polar residues" evidence="1">
    <location>
        <begin position="163"/>
        <end position="177"/>
    </location>
</feature>
<comment type="caution">
    <text evidence="2">The sequence shown here is derived from an EMBL/GenBank/DDBJ whole genome shotgun (WGS) entry which is preliminary data.</text>
</comment>
<dbReference type="AlphaFoldDB" id="A0AAV5WZR9"/>
<organism evidence="2 3">
    <name type="scientific">Pristionchus fissidentatus</name>
    <dbReference type="NCBI Taxonomy" id="1538716"/>
    <lineage>
        <taxon>Eukaryota</taxon>
        <taxon>Metazoa</taxon>
        <taxon>Ecdysozoa</taxon>
        <taxon>Nematoda</taxon>
        <taxon>Chromadorea</taxon>
        <taxon>Rhabditida</taxon>
        <taxon>Rhabditina</taxon>
        <taxon>Diplogasteromorpha</taxon>
        <taxon>Diplogasteroidea</taxon>
        <taxon>Neodiplogasteridae</taxon>
        <taxon>Pristionchus</taxon>
    </lineage>
</organism>